<organism evidence="2 3">
    <name type="scientific">Aneurinibacillus thermoaerophilus</name>
    <dbReference type="NCBI Taxonomy" id="143495"/>
    <lineage>
        <taxon>Bacteria</taxon>
        <taxon>Bacillati</taxon>
        <taxon>Bacillota</taxon>
        <taxon>Bacilli</taxon>
        <taxon>Bacillales</taxon>
        <taxon>Paenibacillaceae</taxon>
        <taxon>Aneurinibacillus group</taxon>
        <taxon>Aneurinibacillus</taxon>
    </lineage>
</organism>
<dbReference type="OrthoDB" id="2417909at2"/>
<dbReference type="Pfam" id="PF06114">
    <property type="entry name" value="Peptidase_M78"/>
    <property type="match status" value="1"/>
</dbReference>
<evidence type="ECO:0000313" key="2">
    <source>
        <dbReference type="EMBL" id="SDH82638.1"/>
    </source>
</evidence>
<dbReference type="EMBL" id="FNDE01000071">
    <property type="protein sequence ID" value="SDH82638.1"/>
    <property type="molecule type" value="Genomic_DNA"/>
</dbReference>
<dbReference type="AlphaFoldDB" id="A0A1G8FKK6"/>
<proteinExistence type="predicted"/>
<reference evidence="2 3" key="1">
    <citation type="submission" date="2016-10" db="EMBL/GenBank/DDBJ databases">
        <authorList>
            <person name="de Groot N.N."/>
        </authorList>
    </citation>
    <scope>NUCLEOTIDE SEQUENCE [LARGE SCALE GENOMIC DNA]</scope>
    <source>
        <strain evidence="2 3">L 420-91</strain>
    </source>
</reference>
<protein>
    <recommendedName>
        <fullName evidence="1">IrrE N-terminal-like domain-containing protein</fullName>
    </recommendedName>
</protein>
<evidence type="ECO:0000259" key="1">
    <source>
        <dbReference type="Pfam" id="PF06114"/>
    </source>
</evidence>
<sequence length="192" mass="22858">MLDLSLYKPTALEKWIEKIYKANNILTPRDMDIYHIAEIFGGDIMETPIKSHARWEDDGDGYFVIFLNRALDELSRRSEFHHELCHPLQHVGIQERLPKPFKDLQERQARIFQLYASIPFFMVKELNMPNHKREAIGFLAEEFKVPYKLAADRLNQIGRRIFQARFDIQFAQYLREEEQKINGKTISYKIKD</sequence>
<feature type="domain" description="IrrE N-terminal-like" evidence="1">
    <location>
        <begin position="38"/>
        <end position="155"/>
    </location>
</feature>
<dbReference type="Proteomes" id="UP000198956">
    <property type="component" value="Unassembled WGS sequence"/>
</dbReference>
<dbReference type="InterPro" id="IPR010359">
    <property type="entry name" value="IrrE_HExxH"/>
</dbReference>
<name>A0A1G8FKK6_ANETH</name>
<gene>
    <name evidence="2" type="ORF">SAMN04489735_10719</name>
</gene>
<accession>A0A1G8FKK6</accession>
<evidence type="ECO:0000313" key="3">
    <source>
        <dbReference type="Proteomes" id="UP000198956"/>
    </source>
</evidence>
<dbReference type="RefSeq" id="WP_091261550.1">
    <property type="nucleotide sequence ID" value="NZ_FNDE01000071.1"/>
</dbReference>